<evidence type="ECO:0000256" key="1">
    <source>
        <dbReference type="SAM" id="MobiDB-lite"/>
    </source>
</evidence>
<evidence type="ECO:0000313" key="3">
    <source>
        <dbReference type="EMBL" id="MBB5234192.1"/>
    </source>
</evidence>
<sequence length="177" mass="18801">MRRLHAWLLTVTALAGLSAASAATAPSQTPPKLSSKERAQATQMMRELTARPQALLLNPGVLYGDLGADRGEVLVVTYQMPQDLADALVKAARAGARVTVLTDARTARSMVALKSVGIALYRSSIPVNQGILVYGSVVLTGRLVNKTEQGSSAFRSVTTADSIRATWPTLVKLSTRL</sequence>
<protein>
    <recommendedName>
        <fullName evidence="5">FlgO domain-containing protein</fullName>
    </recommendedName>
</protein>
<dbReference type="AlphaFoldDB" id="A0A7W8GEK2"/>
<dbReference type="RefSeq" id="WP_184027724.1">
    <property type="nucleotide sequence ID" value="NZ_JACHFN010000005.1"/>
</dbReference>
<name>A0A7W8GEK2_9DEIO</name>
<keyword evidence="4" id="KW-1185">Reference proteome</keyword>
<organism evidence="3 4">
    <name type="scientific">Deinococcus budaensis</name>
    <dbReference type="NCBI Taxonomy" id="1665626"/>
    <lineage>
        <taxon>Bacteria</taxon>
        <taxon>Thermotogati</taxon>
        <taxon>Deinococcota</taxon>
        <taxon>Deinococci</taxon>
        <taxon>Deinococcales</taxon>
        <taxon>Deinococcaceae</taxon>
        <taxon>Deinococcus</taxon>
    </lineage>
</organism>
<feature type="signal peptide" evidence="2">
    <location>
        <begin position="1"/>
        <end position="22"/>
    </location>
</feature>
<evidence type="ECO:0008006" key="5">
    <source>
        <dbReference type="Google" id="ProtNLM"/>
    </source>
</evidence>
<evidence type="ECO:0000313" key="4">
    <source>
        <dbReference type="Proteomes" id="UP000525389"/>
    </source>
</evidence>
<accession>A0A7W8GEK2</accession>
<comment type="caution">
    <text evidence="3">The sequence shown here is derived from an EMBL/GenBank/DDBJ whole genome shotgun (WGS) entry which is preliminary data.</text>
</comment>
<evidence type="ECO:0000256" key="2">
    <source>
        <dbReference type="SAM" id="SignalP"/>
    </source>
</evidence>
<reference evidence="3 4" key="1">
    <citation type="submission" date="2020-08" db="EMBL/GenBank/DDBJ databases">
        <title>Genomic Encyclopedia of Type Strains, Phase IV (KMG-IV): sequencing the most valuable type-strain genomes for metagenomic binning, comparative biology and taxonomic classification.</title>
        <authorList>
            <person name="Goeker M."/>
        </authorList>
    </citation>
    <scope>NUCLEOTIDE SEQUENCE [LARGE SCALE GENOMIC DNA]</scope>
    <source>
        <strain evidence="3 4">DSM 101791</strain>
    </source>
</reference>
<dbReference type="SUPFAM" id="SSF56024">
    <property type="entry name" value="Phospholipase D/nuclease"/>
    <property type="match status" value="1"/>
</dbReference>
<feature type="region of interest" description="Disordered" evidence="1">
    <location>
        <begin position="24"/>
        <end position="44"/>
    </location>
</feature>
<feature type="chain" id="PRO_5031334027" description="FlgO domain-containing protein" evidence="2">
    <location>
        <begin position="23"/>
        <end position="177"/>
    </location>
</feature>
<dbReference type="Proteomes" id="UP000525389">
    <property type="component" value="Unassembled WGS sequence"/>
</dbReference>
<dbReference type="EMBL" id="JACHFN010000005">
    <property type="protein sequence ID" value="MBB5234192.1"/>
    <property type="molecule type" value="Genomic_DNA"/>
</dbReference>
<keyword evidence="2" id="KW-0732">Signal</keyword>
<proteinExistence type="predicted"/>
<gene>
    <name evidence="3" type="ORF">HNQ09_001630</name>
</gene>